<name>A0A2R5LJ11_9ACAR</name>
<dbReference type="EMBL" id="GGLE01005406">
    <property type="protein sequence ID" value="MBY09532.1"/>
    <property type="molecule type" value="Transcribed_RNA"/>
</dbReference>
<dbReference type="GO" id="GO:0005783">
    <property type="term" value="C:endoplasmic reticulum"/>
    <property type="evidence" value="ECO:0007669"/>
    <property type="project" value="UniProtKB-SubCell"/>
</dbReference>
<dbReference type="AlphaFoldDB" id="A0A2R5LJ11"/>
<evidence type="ECO:0000256" key="6">
    <source>
        <dbReference type="ARBA" id="ARBA00023110"/>
    </source>
</evidence>
<dbReference type="RefSeq" id="XP_064484298.1">
    <property type="nucleotide sequence ID" value="XM_064628228.1"/>
</dbReference>
<dbReference type="FunFam" id="3.10.50.40:FF:000016">
    <property type="entry name" value="Peptidylprolyl isomerase"/>
    <property type="match status" value="1"/>
</dbReference>
<comment type="subunit">
    <text evidence="9">Interacts with ARFGEF1/BIG1 and the C-terminal of EPB41L2.</text>
</comment>
<dbReference type="InterPro" id="IPR046357">
    <property type="entry name" value="PPIase_dom_sf"/>
</dbReference>
<evidence type="ECO:0000256" key="10">
    <source>
        <dbReference type="PROSITE-ProRule" id="PRU00277"/>
    </source>
</evidence>
<keyword evidence="4 11" id="KW-0732">Signal</keyword>
<accession>A0A2R5LJ11</accession>
<evidence type="ECO:0000256" key="7">
    <source>
        <dbReference type="ARBA" id="ARBA00023235"/>
    </source>
</evidence>
<evidence type="ECO:0000256" key="3">
    <source>
        <dbReference type="ARBA" id="ARBA00004240"/>
    </source>
</evidence>
<dbReference type="KEGG" id="oti:135396968"/>
<protein>
    <recommendedName>
        <fullName evidence="10">peptidylprolyl isomerase</fullName>
        <ecNumber evidence="10">5.2.1.8</ecNumber>
    </recommendedName>
</protein>
<proteinExistence type="inferred from homology"/>
<keyword evidence="5" id="KW-0256">Endoplasmic reticulum</keyword>
<feature type="chain" id="PRO_5015315723" description="peptidylprolyl isomerase" evidence="11">
    <location>
        <begin position="28"/>
        <end position="159"/>
    </location>
</feature>
<evidence type="ECO:0000256" key="11">
    <source>
        <dbReference type="SAM" id="SignalP"/>
    </source>
</evidence>
<comment type="catalytic activity">
    <reaction evidence="1 10">
        <text>[protein]-peptidylproline (omega=180) = [protein]-peptidylproline (omega=0)</text>
        <dbReference type="Rhea" id="RHEA:16237"/>
        <dbReference type="Rhea" id="RHEA-COMP:10747"/>
        <dbReference type="Rhea" id="RHEA-COMP:10748"/>
        <dbReference type="ChEBI" id="CHEBI:83833"/>
        <dbReference type="ChEBI" id="CHEBI:83834"/>
        <dbReference type="EC" id="5.2.1.8"/>
    </reaction>
</comment>
<comment type="function">
    <text evidence="2">PPIases accelerate the folding of proteins. It catalyzes the cis-trans isomerization of proline imidic peptide bonds in oligopeptides.</text>
</comment>
<evidence type="ECO:0000256" key="4">
    <source>
        <dbReference type="ARBA" id="ARBA00022729"/>
    </source>
</evidence>
<dbReference type="InterPro" id="IPR001179">
    <property type="entry name" value="PPIase_FKBP_dom"/>
</dbReference>
<dbReference type="InterPro" id="IPR044609">
    <property type="entry name" value="FKBP2/11"/>
</dbReference>
<dbReference type="GeneID" id="135396968"/>
<evidence type="ECO:0000256" key="5">
    <source>
        <dbReference type="ARBA" id="ARBA00022824"/>
    </source>
</evidence>
<evidence type="ECO:0000256" key="8">
    <source>
        <dbReference type="ARBA" id="ARBA00024206"/>
    </source>
</evidence>
<dbReference type="Pfam" id="PF00254">
    <property type="entry name" value="FKBP_C"/>
    <property type="match status" value="1"/>
</dbReference>
<keyword evidence="6 10" id="KW-0697">Rotamase</keyword>
<evidence type="ECO:0000256" key="9">
    <source>
        <dbReference type="ARBA" id="ARBA00064679"/>
    </source>
</evidence>
<feature type="domain" description="PPIase FKBP-type" evidence="12">
    <location>
        <begin position="66"/>
        <end position="154"/>
    </location>
</feature>
<evidence type="ECO:0000256" key="1">
    <source>
        <dbReference type="ARBA" id="ARBA00000971"/>
    </source>
</evidence>
<evidence type="ECO:0000259" key="12">
    <source>
        <dbReference type="PROSITE" id="PS50059"/>
    </source>
</evidence>
<feature type="signal peptide" evidence="11">
    <location>
        <begin position="1"/>
        <end position="27"/>
    </location>
</feature>
<dbReference type="Gene3D" id="3.10.50.40">
    <property type="match status" value="1"/>
</dbReference>
<dbReference type="PANTHER" id="PTHR45779:SF7">
    <property type="entry name" value="PEPTIDYLPROLYL ISOMERASE"/>
    <property type="match status" value="1"/>
</dbReference>
<reference evidence="13" key="1">
    <citation type="submission" date="2018-03" db="EMBL/GenBank/DDBJ databases">
        <title>The relapsing fever spirochete Borrelia turicatae persists in the highly oxidative environment of its soft-bodied tick vector.</title>
        <authorList>
            <person name="Bourret T.J."/>
            <person name="Boyle W.K."/>
            <person name="Valenzuela J.G."/>
            <person name="Oliveira F."/>
            <person name="Lopez J.E."/>
        </authorList>
    </citation>
    <scope>NUCLEOTIDE SEQUENCE</scope>
    <source>
        <strain evidence="13">Kansas strain/isolate</strain>
        <tissue evidence="13">Salivary glands</tissue>
    </source>
</reference>
<dbReference type="PROSITE" id="PS50059">
    <property type="entry name" value="FKBP_PPIASE"/>
    <property type="match status" value="1"/>
</dbReference>
<dbReference type="SUPFAM" id="SSF54534">
    <property type="entry name" value="FKBP-like"/>
    <property type="match status" value="1"/>
</dbReference>
<comment type="subcellular location">
    <subcellularLocation>
        <location evidence="3">Endoplasmic reticulum</location>
    </subcellularLocation>
</comment>
<keyword evidence="7 10" id="KW-0413">Isomerase</keyword>
<dbReference type="GO" id="GO:0003755">
    <property type="term" value="F:peptidyl-prolyl cis-trans isomerase activity"/>
    <property type="evidence" value="ECO:0007669"/>
    <property type="project" value="UniProtKB-KW"/>
</dbReference>
<dbReference type="EC" id="5.2.1.8" evidence="10"/>
<sequence length="159" mass="17380">MISPSVRLALVYLVLCYFILNILFGQAAVGDNEGSSTKGSKDSSTKKLQIGIKKRPENCVRKSKRGDVLHMHYKGTLEDGTEFDSSYKRGDPLSFTLGSGQVIRGWDQGLLGMCENEKRKLVIPSELGYGSAGAPPSIPGDATLVFEVELVKIERKTEL</sequence>
<dbReference type="PANTHER" id="PTHR45779">
    <property type="entry name" value="PEPTIDYLPROLYL ISOMERASE"/>
    <property type="match status" value="1"/>
</dbReference>
<comment type="similarity">
    <text evidence="8">Belongs to the FKBP-type PPIase family. FKBP2 subfamily.</text>
</comment>
<organism evidence="13">
    <name type="scientific">Ornithodoros turicata</name>
    <dbReference type="NCBI Taxonomy" id="34597"/>
    <lineage>
        <taxon>Eukaryota</taxon>
        <taxon>Metazoa</taxon>
        <taxon>Ecdysozoa</taxon>
        <taxon>Arthropoda</taxon>
        <taxon>Chelicerata</taxon>
        <taxon>Arachnida</taxon>
        <taxon>Acari</taxon>
        <taxon>Parasitiformes</taxon>
        <taxon>Ixodida</taxon>
        <taxon>Ixodoidea</taxon>
        <taxon>Argasidae</taxon>
        <taxon>Ornithodorinae</taxon>
        <taxon>Ornithodoros</taxon>
    </lineage>
</organism>
<evidence type="ECO:0000313" key="13">
    <source>
        <dbReference type="EMBL" id="MBY09532.1"/>
    </source>
</evidence>
<evidence type="ECO:0000256" key="2">
    <source>
        <dbReference type="ARBA" id="ARBA00002388"/>
    </source>
</evidence>